<evidence type="ECO:0000313" key="3">
    <source>
        <dbReference type="Proteomes" id="UP000006787"/>
    </source>
</evidence>
<feature type="transmembrane region" description="Helical" evidence="1">
    <location>
        <begin position="37"/>
        <end position="57"/>
    </location>
</feature>
<name>K2PNQ2_9LACT</name>
<keyword evidence="1" id="KW-0472">Membrane</keyword>
<feature type="transmembrane region" description="Helical" evidence="1">
    <location>
        <begin position="141"/>
        <end position="167"/>
    </location>
</feature>
<evidence type="ECO:0000313" key="2">
    <source>
        <dbReference type="EMBL" id="EKF51894.1"/>
    </source>
</evidence>
<keyword evidence="1" id="KW-1133">Transmembrane helix</keyword>
<gene>
    <name evidence="2" type="ORF">C426_0756</name>
</gene>
<reference evidence="2 3" key="1">
    <citation type="journal article" date="2012" name="J. Bacteriol.">
        <title>Genome Sequence of the Bacteriocin-Producing Strain Lactococcus garvieae DCC43.</title>
        <authorList>
            <person name="Gabrielsen C."/>
            <person name="Brede D.A."/>
            <person name="Hernandez P.E."/>
            <person name="Nes I.F."/>
            <person name="Diep D.B."/>
        </authorList>
    </citation>
    <scope>NUCLEOTIDE SEQUENCE [LARGE SCALE GENOMIC DNA]</scope>
    <source>
        <strain evidence="2 3">DCC43</strain>
    </source>
</reference>
<dbReference type="RefSeq" id="WP_003135103.1">
    <property type="nucleotide sequence ID" value="NZ_AMQS01000008.1"/>
</dbReference>
<dbReference type="AlphaFoldDB" id="K2PNQ2"/>
<sequence>MNKSNQTYSYNALVLLGMYFFITDLCSISSWDFDVLLGLAAMIQLGLALGSLGIFMFQHVAFMKKEDEIAFYKNRFPKLQGISYLMALLFYTVVSSLSMVTLIMVLSLILINIILMVYFISERLLSLINIEKRPIVGAYTLLLAVSFIILTVHFHLLTSVQFFILLLSKIAWNIKTMSTYDFAE</sequence>
<organism evidence="2 3">
    <name type="scientific">Lactococcus garvieae DCC43</name>
    <dbReference type="NCBI Taxonomy" id="1231377"/>
    <lineage>
        <taxon>Bacteria</taxon>
        <taxon>Bacillati</taxon>
        <taxon>Bacillota</taxon>
        <taxon>Bacilli</taxon>
        <taxon>Lactobacillales</taxon>
        <taxon>Streptococcaceae</taxon>
        <taxon>Lactococcus</taxon>
    </lineage>
</organism>
<feature type="transmembrane region" description="Helical" evidence="1">
    <location>
        <begin position="12"/>
        <end position="31"/>
    </location>
</feature>
<keyword evidence="1" id="KW-0812">Transmembrane</keyword>
<dbReference type="EMBL" id="AMQS01000008">
    <property type="protein sequence ID" value="EKF51894.1"/>
    <property type="molecule type" value="Genomic_DNA"/>
</dbReference>
<feature type="transmembrane region" description="Helical" evidence="1">
    <location>
        <begin position="88"/>
        <end position="121"/>
    </location>
</feature>
<protein>
    <submittedName>
        <fullName evidence="2">Uncharacterized protein</fullName>
    </submittedName>
</protein>
<dbReference type="Proteomes" id="UP000006787">
    <property type="component" value="Unassembled WGS sequence"/>
</dbReference>
<comment type="caution">
    <text evidence="2">The sequence shown here is derived from an EMBL/GenBank/DDBJ whole genome shotgun (WGS) entry which is preliminary data.</text>
</comment>
<evidence type="ECO:0000256" key="1">
    <source>
        <dbReference type="SAM" id="Phobius"/>
    </source>
</evidence>
<proteinExistence type="predicted"/>
<accession>K2PNQ2</accession>
<dbReference type="PATRIC" id="fig|1231377.3.peg.760"/>